<dbReference type="GO" id="GO:0043023">
    <property type="term" value="F:ribosomal large subunit binding"/>
    <property type="evidence" value="ECO:0007669"/>
    <property type="project" value="TreeGrafter"/>
</dbReference>
<dbReference type="InterPro" id="IPR004394">
    <property type="entry name" value="Iojap/RsfS/C7orf30"/>
</dbReference>
<accession>A0A0R2RLL9</accession>
<comment type="caution">
    <text evidence="3">The sequence shown here is derived from an EMBL/GenBank/DDBJ whole genome shotgun (WGS) entry which is preliminary data.</text>
</comment>
<dbReference type="InterPro" id="IPR043519">
    <property type="entry name" value="NT_sf"/>
</dbReference>
<dbReference type="GO" id="GO:0090071">
    <property type="term" value="P:negative regulation of ribosome biogenesis"/>
    <property type="evidence" value="ECO:0007669"/>
    <property type="project" value="UniProtKB-UniRule"/>
</dbReference>
<gene>
    <name evidence="2" type="primary">rsfS</name>
    <name evidence="3" type="ORF">ABR82_07620</name>
</gene>
<proteinExistence type="inferred from homology"/>
<dbReference type="Proteomes" id="UP000051269">
    <property type="component" value="Unassembled WGS sequence"/>
</dbReference>
<dbReference type="HAMAP" id="MF_01477">
    <property type="entry name" value="Iojap_RsfS"/>
    <property type="match status" value="1"/>
</dbReference>
<dbReference type="Pfam" id="PF02410">
    <property type="entry name" value="RsfS"/>
    <property type="match status" value="1"/>
</dbReference>
<dbReference type="PANTHER" id="PTHR21043:SF0">
    <property type="entry name" value="MITOCHONDRIAL ASSEMBLY OF RIBOSOMAL LARGE SUBUNIT PROTEIN 1"/>
    <property type="match status" value="1"/>
</dbReference>
<organism evidence="3 4">
    <name type="scientific">Verrucomicrobia subdivision 6 bacterium BACL9 MAG-120507-bin52</name>
    <dbReference type="NCBI Taxonomy" id="1655590"/>
    <lineage>
        <taxon>Bacteria</taxon>
        <taxon>Pseudomonadati</taxon>
        <taxon>Verrucomicrobiota</taxon>
        <taxon>Verrucomicrobiia</taxon>
        <taxon>Verrucomicrobiales</taxon>
        <taxon>Verrucomicrobia subdivision 6</taxon>
    </lineage>
</organism>
<sequence>MILDGLALAKLCRNLAGNKKALDPVVLDLRKVGGPADFFVIVSAENEPQLKAIAGEVEHGAENAGRHVFRSTGQAASQWMILDYGDVLVHIMHTARRNFYKLENLWGDAEKINT</sequence>
<evidence type="ECO:0000256" key="2">
    <source>
        <dbReference type="HAMAP-Rule" id="MF_01477"/>
    </source>
</evidence>
<comment type="similarity">
    <text evidence="1 2">Belongs to the Iojap/RsfS family.</text>
</comment>
<dbReference type="PANTHER" id="PTHR21043">
    <property type="entry name" value="IOJAP SUPERFAMILY ORTHOLOG"/>
    <property type="match status" value="1"/>
</dbReference>
<evidence type="ECO:0000313" key="3">
    <source>
        <dbReference type="EMBL" id="KRO61792.1"/>
    </source>
</evidence>
<keyword evidence="2" id="KW-0963">Cytoplasm</keyword>
<dbReference type="NCBIfam" id="TIGR00090">
    <property type="entry name" value="rsfS_iojap_ybeB"/>
    <property type="match status" value="1"/>
</dbReference>
<protein>
    <recommendedName>
        <fullName evidence="2">Ribosomal silencing factor RsfS</fullName>
    </recommendedName>
</protein>
<dbReference type="GO" id="GO:0017148">
    <property type="term" value="P:negative regulation of translation"/>
    <property type="evidence" value="ECO:0007669"/>
    <property type="project" value="UniProtKB-UniRule"/>
</dbReference>
<dbReference type="GO" id="GO:0042256">
    <property type="term" value="P:cytosolic ribosome assembly"/>
    <property type="evidence" value="ECO:0007669"/>
    <property type="project" value="UniProtKB-UniRule"/>
</dbReference>
<dbReference type="Gene3D" id="3.30.460.10">
    <property type="entry name" value="Beta Polymerase, domain 2"/>
    <property type="match status" value="1"/>
</dbReference>
<keyword evidence="2" id="KW-0810">Translation regulation</keyword>
<dbReference type="GO" id="GO:0005737">
    <property type="term" value="C:cytoplasm"/>
    <property type="evidence" value="ECO:0007669"/>
    <property type="project" value="UniProtKB-SubCell"/>
</dbReference>
<comment type="function">
    <text evidence="2">Functions as a ribosomal silencing factor. Interacts with ribosomal protein uL14 (rplN), blocking formation of intersubunit bridge B8. Prevents association of the 30S and 50S ribosomal subunits and the formation of functional ribosomes, thus repressing translation.</text>
</comment>
<evidence type="ECO:0000256" key="1">
    <source>
        <dbReference type="ARBA" id="ARBA00010574"/>
    </source>
</evidence>
<name>A0A0R2RLL9_9BACT</name>
<dbReference type="EMBL" id="LIBO01000207">
    <property type="protein sequence ID" value="KRO61792.1"/>
    <property type="molecule type" value="Genomic_DNA"/>
</dbReference>
<keyword evidence="2" id="KW-0678">Repressor</keyword>
<dbReference type="SUPFAM" id="SSF81301">
    <property type="entry name" value="Nucleotidyltransferase"/>
    <property type="match status" value="1"/>
</dbReference>
<dbReference type="AlphaFoldDB" id="A0A0R2RLL9"/>
<comment type="subunit">
    <text evidence="2">Interacts with ribosomal protein uL14 (rplN).</text>
</comment>
<evidence type="ECO:0000313" key="4">
    <source>
        <dbReference type="Proteomes" id="UP000051269"/>
    </source>
</evidence>
<reference evidence="3 4" key="1">
    <citation type="submission" date="2015-10" db="EMBL/GenBank/DDBJ databases">
        <title>Metagenome-Assembled Genomes uncover a global brackish microbiome.</title>
        <authorList>
            <person name="Hugerth L.W."/>
            <person name="Larsson J."/>
            <person name="Alneberg J."/>
            <person name="Lindh M.V."/>
            <person name="Legrand C."/>
            <person name="Pinhassi J."/>
            <person name="Andersson A.F."/>
        </authorList>
    </citation>
    <scope>NUCLEOTIDE SEQUENCE [LARGE SCALE GENOMIC DNA]</scope>
    <source>
        <strain evidence="3">BACL18 MAG-120507-bin52</strain>
    </source>
</reference>
<comment type="subcellular location">
    <subcellularLocation>
        <location evidence="2">Cytoplasm</location>
    </subcellularLocation>
</comment>